<keyword evidence="3" id="KW-1003">Cell membrane</keyword>
<dbReference type="CDD" id="cd06261">
    <property type="entry name" value="TM_PBP2"/>
    <property type="match status" value="1"/>
</dbReference>
<dbReference type="EMBL" id="CP038149">
    <property type="protein sequence ID" value="QBQ98873.1"/>
    <property type="molecule type" value="Genomic_DNA"/>
</dbReference>
<reference evidence="10 11" key="1">
    <citation type="submission" date="2019-03" db="EMBL/GenBank/DDBJ databases">
        <title>Paraburkholderia sp. 7MH5, isolated from subtropical forest soil.</title>
        <authorList>
            <person name="Gao Z.-H."/>
            <person name="Qiu L.-H."/>
        </authorList>
    </citation>
    <scope>NUCLEOTIDE SEQUENCE [LARGE SCALE GENOMIC DNA]</scope>
    <source>
        <strain evidence="10 11">7MH5</strain>
    </source>
</reference>
<sequence length="258" mass="28015">MQKHKTTSIRRRASGLILPLTLLAAWQAAALHDESHQYTFVPLEQIGAASIELIRNGELFIDLGASLRRTTIGLASGTLTGIALGAGMALSPFIQRLLQPLFQGMRYVPLLGLIPLLSLWAGNGDFAKTFVVTLAALYPVATSSFDSLRRIDMRFIELAKSYELTRTERLRDVLLPAMMPELFTGVLQAVPIAWITATSSELLFNAGAGVGNLMQNAQAGARVDVLLVCVLGVTALAVAMSALCERVARRVLRWRDQA</sequence>
<keyword evidence="11" id="KW-1185">Reference proteome</keyword>
<feature type="chain" id="PRO_5020591182" evidence="8">
    <location>
        <begin position="25"/>
        <end position="258"/>
    </location>
</feature>
<dbReference type="OrthoDB" id="5298727at2"/>
<dbReference type="InterPro" id="IPR000515">
    <property type="entry name" value="MetI-like"/>
</dbReference>
<organism evidence="10 11">
    <name type="scientific">Paraburkholderia pallida</name>
    <dbReference type="NCBI Taxonomy" id="2547399"/>
    <lineage>
        <taxon>Bacteria</taxon>
        <taxon>Pseudomonadati</taxon>
        <taxon>Pseudomonadota</taxon>
        <taxon>Betaproteobacteria</taxon>
        <taxon>Burkholderiales</taxon>
        <taxon>Burkholderiaceae</taxon>
        <taxon>Paraburkholderia</taxon>
    </lineage>
</organism>
<dbReference type="Proteomes" id="UP000295727">
    <property type="component" value="Chromosome 2"/>
</dbReference>
<keyword evidence="5 7" id="KW-1133">Transmembrane helix</keyword>
<evidence type="ECO:0000256" key="3">
    <source>
        <dbReference type="ARBA" id="ARBA00022475"/>
    </source>
</evidence>
<keyword evidence="8" id="KW-0732">Signal</keyword>
<dbReference type="GO" id="GO:0005886">
    <property type="term" value="C:plasma membrane"/>
    <property type="evidence" value="ECO:0007669"/>
    <property type="project" value="UniProtKB-SubCell"/>
</dbReference>
<feature type="transmembrane region" description="Helical" evidence="7">
    <location>
        <begin position="173"/>
        <end position="195"/>
    </location>
</feature>
<keyword evidence="2 7" id="KW-0813">Transport</keyword>
<dbReference type="PANTHER" id="PTHR30151">
    <property type="entry name" value="ALKANE SULFONATE ABC TRANSPORTER-RELATED, MEMBRANE SUBUNIT"/>
    <property type="match status" value="1"/>
</dbReference>
<feature type="transmembrane region" description="Helical" evidence="7">
    <location>
        <begin position="106"/>
        <end position="123"/>
    </location>
</feature>
<comment type="subcellular location">
    <subcellularLocation>
        <location evidence="1 7">Cell membrane</location>
        <topology evidence="1 7">Multi-pass membrane protein</topology>
    </subcellularLocation>
</comment>
<dbReference type="Gene3D" id="1.10.3720.10">
    <property type="entry name" value="MetI-like"/>
    <property type="match status" value="1"/>
</dbReference>
<evidence type="ECO:0000256" key="2">
    <source>
        <dbReference type="ARBA" id="ARBA00022448"/>
    </source>
</evidence>
<evidence type="ECO:0000313" key="10">
    <source>
        <dbReference type="EMBL" id="QBQ98873.1"/>
    </source>
</evidence>
<feature type="domain" description="ABC transmembrane type-1" evidence="9">
    <location>
        <begin position="63"/>
        <end position="244"/>
    </location>
</feature>
<dbReference type="AlphaFoldDB" id="A0A4P7CXX2"/>
<evidence type="ECO:0000313" key="11">
    <source>
        <dbReference type="Proteomes" id="UP000295727"/>
    </source>
</evidence>
<evidence type="ECO:0000259" key="9">
    <source>
        <dbReference type="PROSITE" id="PS50928"/>
    </source>
</evidence>
<evidence type="ECO:0000256" key="6">
    <source>
        <dbReference type="ARBA" id="ARBA00023136"/>
    </source>
</evidence>
<gene>
    <name evidence="10" type="ORF">E1956_16590</name>
</gene>
<evidence type="ECO:0000256" key="1">
    <source>
        <dbReference type="ARBA" id="ARBA00004651"/>
    </source>
</evidence>
<dbReference type="SUPFAM" id="SSF161098">
    <property type="entry name" value="MetI-like"/>
    <property type="match status" value="1"/>
</dbReference>
<dbReference type="GO" id="GO:0055085">
    <property type="term" value="P:transmembrane transport"/>
    <property type="evidence" value="ECO:0007669"/>
    <property type="project" value="InterPro"/>
</dbReference>
<name>A0A4P7CXX2_9BURK</name>
<feature type="signal peptide" evidence="8">
    <location>
        <begin position="1"/>
        <end position="24"/>
    </location>
</feature>
<accession>A0A4P7CXX2</accession>
<evidence type="ECO:0000256" key="7">
    <source>
        <dbReference type="RuleBase" id="RU363032"/>
    </source>
</evidence>
<feature type="transmembrane region" description="Helical" evidence="7">
    <location>
        <begin position="225"/>
        <end position="244"/>
    </location>
</feature>
<keyword evidence="4 7" id="KW-0812">Transmembrane</keyword>
<evidence type="ECO:0000256" key="8">
    <source>
        <dbReference type="SAM" id="SignalP"/>
    </source>
</evidence>
<feature type="transmembrane region" description="Helical" evidence="7">
    <location>
        <begin position="72"/>
        <end position="94"/>
    </location>
</feature>
<dbReference type="InterPro" id="IPR035906">
    <property type="entry name" value="MetI-like_sf"/>
</dbReference>
<protein>
    <submittedName>
        <fullName evidence="10">ABC transporter permease</fullName>
    </submittedName>
</protein>
<dbReference type="Pfam" id="PF00528">
    <property type="entry name" value="BPD_transp_1"/>
    <property type="match status" value="1"/>
</dbReference>
<comment type="similarity">
    <text evidence="7">Belongs to the binding-protein-dependent transport system permease family.</text>
</comment>
<keyword evidence="6 7" id="KW-0472">Membrane</keyword>
<dbReference type="PROSITE" id="PS50928">
    <property type="entry name" value="ABC_TM1"/>
    <property type="match status" value="1"/>
</dbReference>
<dbReference type="PANTHER" id="PTHR30151:SF38">
    <property type="entry name" value="ALIPHATIC SULFONATES TRANSPORT PERMEASE PROTEIN SSUC-RELATED"/>
    <property type="match status" value="1"/>
</dbReference>
<dbReference type="RefSeq" id="WP_134751085.1">
    <property type="nucleotide sequence ID" value="NZ_CP038149.1"/>
</dbReference>
<evidence type="ECO:0000256" key="4">
    <source>
        <dbReference type="ARBA" id="ARBA00022692"/>
    </source>
</evidence>
<evidence type="ECO:0000256" key="5">
    <source>
        <dbReference type="ARBA" id="ARBA00022989"/>
    </source>
</evidence>
<proteinExistence type="inferred from homology"/>
<dbReference type="KEGG" id="ppai:E1956_16590"/>
<feature type="transmembrane region" description="Helical" evidence="7">
    <location>
        <begin position="129"/>
        <end position="148"/>
    </location>
</feature>